<dbReference type="EC" id="5.1.3.8" evidence="3"/>
<reference evidence="11" key="2">
    <citation type="submission" date="2025-09" db="UniProtKB">
        <authorList>
            <consortium name="Ensembl"/>
        </authorList>
    </citation>
    <scope>IDENTIFICATION</scope>
</reference>
<name>A0A8C7E7B0_NAJNA</name>
<dbReference type="Pfam" id="PF07221">
    <property type="entry name" value="GlcNAc_2-epim"/>
    <property type="match status" value="1"/>
</dbReference>
<dbReference type="OMA" id="QPYNIFS"/>
<evidence type="ECO:0000256" key="9">
    <source>
        <dbReference type="ARBA" id="ARBA00034243"/>
    </source>
</evidence>
<evidence type="ECO:0000256" key="2">
    <source>
        <dbReference type="ARBA" id="ARBA00008558"/>
    </source>
</evidence>
<dbReference type="InterPro" id="IPR012341">
    <property type="entry name" value="6hp_glycosidase-like_sf"/>
</dbReference>
<dbReference type="InterPro" id="IPR008928">
    <property type="entry name" value="6-hairpin_glycosidase_sf"/>
</dbReference>
<organism evidence="11 12">
    <name type="scientific">Naja naja</name>
    <name type="common">Indian cobra</name>
    <dbReference type="NCBI Taxonomy" id="35670"/>
    <lineage>
        <taxon>Eukaryota</taxon>
        <taxon>Metazoa</taxon>
        <taxon>Chordata</taxon>
        <taxon>Craniata</taxon>
        <taxon>Vertebrata</taxon>
        <taxon>Euteleostomi</taxon>
        <taxon>Lepidosauria</taxon>
        <taxon>Squamata</taxon>
        <taxon>Bifurcata</taxon>
        <taxon>Unidentata</taxon>
        <taxon>Episquamata</taxon>
        <taxon>Toxicofera</taxon>
        <taxon>Serpentes</taxon>
        <taxon>Colubroidea</taxon>
        <taxon>Elapidae</taxon>
        <taxon>Elapinae</taxon>
        <taxon>Naja</taxon>
    </lineage>
</organism>
<comment type="pathway">
    <text evidence="1">Amino-sugar metabolism; N-acetylneuraminate degradation.</text>
</comment>
<dbReference type="OrthoDB" id="414129at2759"/>
<evidence type="ECO:0000256" key="7">
    <source>
        <dbReference type="ARBA" id="ARBA00031909"/>
    </source>
</evidence>
<dbReference type="GO" id="GO:0030414">
    <property type="term" value="F:peptidase inhibitor activity"/>
    <property type="evidence" value="ECO:0007669"/>
    <property type="project" value="Ensembl"/>
</dbReference>
<dbReference type="Gene3D" id="1.50.10.10">
    <property type="match status" value="1"/>
</dbReference>
<evidence type="ECO:0000256" key="6">
    <source>
        <dbReference type="ARBA" id="ARBA00031608"/>
    </source>
</evidence>
<dbReference type="Proteomes" id="UP000694559">
    <property type="component" value="Unplaced"/>
</dbReference>
<dbReference type="AlphaFoldDB" id="A0A8C7E7B0"/>
<evidence type="ECO:0000256" key="8">
    <source>
        <dbReference type="ARBA" id="ARBA00033215"/>
    </source>
</evidence>
<evidence type="ECO:0000256" key="4">
    <source>
        <dbReference type="ARBA" id="ARBA00014959"/>
    </source>
</evidence>
<proteinExistence type="inferred from homology"/>
<dbReference type="GO" id="GO:0050121">
    <property type="term" value="F:N-acylglucosamine 2-epimerase activity"/>
    <property type="evidence" value="ECO:0007669"/>
    <property type="project" value="UniProtKB-EC"/>
</dbReference>
<evidence type="ECO:0000256" key="1">
    <source>
        <dbReference type="ARBA" id="ARBA00004878"/>
    </source>
</evidence>
<dbReference type="Ensembl" id="ENSNNAT00000030536.1">
    <property type="protein sequence ID" value="ENSNNAP00000029116.1"/>
    <property type="gene ID" value="ENSNNAG00000018689.1"/>
</dbReference>
<dbReference type="GO" id="GO:0005975">
    <property type="term" value="P:carbohydrate metabolic process"/>
    <property type="evidence" value="ECO:0007669"/>
    <property type="project" value="InterPro"/>
</dbReference>
<reference evidence="11" key="1">
    <citation type="submission" date="2025-08" db="UniProtKB">
        <authorList>
            <consortium name="Ensembl"/>
        </authorList>
    </citation>
    <scope>IDENTIFICATION</scope>
</reference>
<dbReference type="GeneTree" id="ENSGT00390000013740"/>
<comment type="similarity">
    <text evidence="2">Belongs to the N-acylglucosamine 2-epimerase family.</text>
</comment>
<dbReference type="PANTHER" id="PTHR15108">
    <property type="entry name" value="N-ACYLGLUCOSAMINE-2-EPIMERASE"/>
    <property type="match status" value="1"/>
</dbReference>
<evidence type="ECO:0000313" key="12">
    <source>
        <dbReference type="Proteomes" id="UP000694559"/>
    </source>
</evidence>
<keyword evidence="5" id="KW-0413">Isomerase</keyword>
<evidence type="ECO:0000256" key="3">
    <source>
        <dbReference type="ARBA" id="ARBA00013176"/>
    </source>
</evidence>
<keyword evidence="12" id="KW-1185">Reference proteome</keyword>
<comment type="catalytic activity">
    <reaction evidence="9">
        <text>an N-acyl-D-glucosamine = an N-acyl-D-mannosamine</text>
        <dbReference type="Rhea" id="RHEA:19033"/>
        <dbReference type="ChEBI" id="CHEBI:16062"/>
        <dbReference type="ChEBI" id="CHEBI:17274"/>
        <dbReference type="EC" id="5.1.3.8"/>
    </reaction>
    <physiologicalReaction direction="left-to-right" evidence="9">
        <dbReference type="Rhea" id="RHEA:19034"/>
    </physiologicalReaction>
    <physiologicalReaction direction="right-to-left" evidence="9">
        <dbReference type="Rhea" id="RHEA:19035"/>
    </physiologicalReaction>
</comment>
<evidence type="ECO:0000256" key="5">
    <source>
        <dbReference type="ARBA" id="ARBA00023235"/>
    </source>
</evidence>
<evidence type="ECO:0000313" key="11">
    <source>
        <dbReference type="Ensembl" id="ENSNNAP00000029116.1"/>
    </source>
</evidence>
<sequence length="425" mass="48568">YTQGIAATKMDWQKTLHNWQGRISEELDSVVDFWLRHSHDKEYGSVGFLQSFFSKVWMYSRLYRKVPRFQRPELLQAAKAGGEFLLRHARVAPPSQKCAFVLTRDGRPVKIQRTIFSECFYVLGLDELGRATGESHYQREALTMMEAIVHWVREDPSELGRPQLAGAVPHDSMAVPMMLLNLVDQLSEGDVEVANRFKELDNWSAQKILSHLQRNGAAVLENVSEDGKELPGCLGRQQNPGHAIEAGWFLLRCAMRQLNSGLQSQAVDKFMKQPFRSGWDPEHGGLFAFQDVDDFCPTQLEWRMKLWWPHTEAMVAFLMAFAQTQDQELLELFHQVANYTFAKFRDPELAGEWFGYLSQEGQVALTIKGGPFKDLFLGFHSPLPPSLPPWCSCSPWCTLHQGQLVKEPSLGPEWEDTILLSTFHL</sequence>
<dbReference type="FunFam" id="1.50.10.10:FF:000021">
    <property type="entry name" value="N-acylglucosamine 2-epimerase"/>
    <property type="match status" value="1"/>
</dbReference>
<accession>A0A8C7E7B0</accession>
<dbReference type="GO" id="GO:0042802">
    <property type="term" value="F:identical protein binding"/>
    <property type="evidence" value="ECO:0007669"/>
    <property type="project" value="Ensembl"/>
</dbReference>
<protein>
    <recommendedName>
        <fullName evidence="4">N-acylglucosamine 2-epimerase</fullName>
        <ecNumber evidence="3">5.1.3.8</ecNumber>
    </recommendedName>
    <alternativeName>
        <fullName evidence="8">GlcNAc 2-epimerase</fullName>
    </alternativeName>
    <alternativeName>
        <fullName evidence="6">N-acetyl-D-glucosamine 2-epimerase</fullName>
    </alternativeName>
    <alternativeName>
        <fullName evidence="7">Renin-binding protein</fullName>
    </alternativeName>
</protein>
<gene>
    <name evidence="11" type="primary">RENBP</name>
</gene>
<dbReference type="InterPro" id="IPR010819">
    <property type="entry name" value="AGE/CE"/>
</dbReference>
<evidence type="ECO:0000256" key="10">
    <source>
        <dbReference type="ARBA" id="ARBA00046544"/>
    </source>
</evidence>
<dbReference type="SUPFAM" id="SSF48208">
    <property type="entry name" value="Six-hairpin glycosidases"/>
    <property type="match status" value="1"/>
</dbReference>
<comment type="subunit">
    <text evidence="10">Homodimer. Forms a heterodimer with renin and inhibits its activity.</text>
</comment>